<proteinExistence type="predicted"/>
<dbReference type="EMBL" id="KB644415">
    <property type="protein sequence ID" value="EPS34271.1"/>
    <property type="molecule type" value="Genomic_DNA"/>
</dbReference>
<organism evidence="2 3">
    <name type="scientific">Penicillium oxalicum (strain 114-2 / CGMCC 5302)</name>
    <name type="common">Penicillium decumbens</name>
    <dbReference type="NCBI Taxonomy" id="933388"/>
    <lineage>
        <taxon>Eukaryota</taxon>
        <taxon>Fungi</taxon>
        <taxon>Dikarya</taxon>
        <taxon>Ascomycota</taxon>
        <taxon>Pezizomycotina</taxon>
        <taxon>Eurotiomycetes</taxon>
        <taxon>Eurotiomycetidae</taxon>
        <taxon>Eurotiales</taxon>
        <taxon>Aspergillaceae</taxon>
        <taxon>Penicillium</taxon>
    </lineage>
</organism>
<evidence type="ECO:0000256" key="1">
    <source>
        <dbReference type="SAM" id="MobiDB-lite"/>
    </source>
</evidence>
<dbReference type="HOGENOM" id="CLU_1098815_0_0_1"/>
<dbReference type="STRING" id="933388.S7ZZJ5"/>
<keyword evidence="3" id="KW-1185">Reference proteome</keyword>
<dbReference type="SUPFAM" id="SSF49764">
    <property type="entry name" value="HSP20-like chaperones"/>
    <property type="match status" value="1"/>
</dbReference>
<dbReference type="InterPro" id="IPR008978">
    <property type="entry name" value="HSP20-like_chaperone"/>
</dbReference>
<gene>
    <name evidence="2" type="ORF">PDE_09235</name>
</gene>
<name>S7ZZJ5_PENO1</name>
<dbReference type="Proteomes" id="UP000019376">
    <property type="component" value="Unassembled WGS sequence"/>
</dbReference>
<feature type="region of interest" description="Disordered" evidence="1">
    <location>
        <begin position="24"/>
        <end position="87"/>
    </location>
</feature>
<dbReference type="AlphaFoldDB" id="S7ZZJ5"/>
<feature type="region of interest" description="Disordered" evidence="1">
    <location>
        <begin position="100"/>
        <end position="129"/>
    </location>
</feature>
<reference evidence="2 3" key="1">
    <citation type="journal article" date="2013" name="PLoS ONE">
        <title>Genomic and secretomic analyses reveal unique features of the lignocellulolytic enzyme system of Penicillium decumbens.</title>
        <authorList>
            <person name="Liu G."/>
            <person name="Zhang L."/>
            <person name="Wei X."/>
            <person name="Zou G."/>
            <person name="Qin Y."/>
            <person name="Ma L."/>
            <person name="Li J."/>
            <person name="Zheng H."/>
            <person name="Wang S."/>
            <person name="Wang C."/>
            <person name="Xun L."/>
            <person name="Zhao G.-P."/>
            <person name="Zhou Z."/>
            <person name="Qu Y."/>
        </authorList>
    </citation>
    <scope>NUCLEOTIDE SEQUENCE [LARGE SCALE GENOMIC DNA]</scope>
    <source>
        <strain evidence="3">114-2 / CGMCC 5302</strain>
    </source>
</reference>
<dbReference type="PhylomeDB" id="S7ZZJ5"/>
<evidence type="ECO:0000313" key="2">
    <source>
        <dbReference type="EMBL" id="EPS34271.1"/>
    </source>
</evidence>
<sequence>MIIQAPNRNYPCWGFPQPSSSPRLNPSPWAYHFQPGPNQVGRPGHPYPSPWAAQPGDEPNEPTAPRKPYAYPGPARGHPPYTLPVAPEGQAPYPFPGCTHQPHAYPGPAGRKPYPSPWGDEDAERPEPFPRPYPFPEFQQSAKGGGARGGFEAPHSWACPYSYHTHHTPYTFPGTTCVQDNPNVDVDVDAFDTGEAVVIHVNLSGAKKEDLSVQEDSKVSGTKVKGEAISAKWKDGVLVIEVSKTKEDDGEAE</sequence>
<dbReference type="OrthoDB" id="5511210at2759"/>
<evidence type="ECO:0000313" key="3">
    <source>
        <dbReference type="Proteomes" id="UP000019376"/>
    </source>
</evidence>
<evidence type="ECO:0008006" key="4">
    <source>
        <dbReference type="Google" id="ProtNLM"/>
    </source>
</evidence>
<accession>S7ZZJ5</accession>
<protein>
    <recommendedName>
        <fullName evidence="4">SHSP domain-containing protein</fullName>
    </recommendedName>
</protein>
<dbReference type="CDD" id="cd00298">
    <property type="entry name" value="ACD_sHsps_p23-like"/>
    <property type="match status" value="1"/>
</dbReference>